<dbReference type="PANTHER" id="PTHR35271">
    <property type="entry name" value="ABC TRANSPORTER, SUBSTRATE-BINDING LIPOPROTEIN-RELATED"/>
    <property type="match status" value="1"/>
</dbReference>
<keyword evidence="3" id="KW-1185">Reference proteome</keyword>
<organism evidence="2 3">
    <name type="scientific">Geopseudomonas guangdongensis</name>
    <dbReference type="NCBI Taxonomy" id="1245526"/>
    <lineage>
        <taxon>Bacteria</taxon>
        <taxon>Pseudomonadati</taxon>
        <taxon>Pseudomonadota</taxon>
        <taxon>Gammaproteobacteria</taxon>
        <taxon>Pseudomonadales</taxon>
        <taxon>Pseudomonadaceae</taxon>
        <taxon>Geopseudomonas</taxon>
    </lineage>
</organism>
<evidence type="ECO:0000313" key="2">
    <source>
        <dbReference type="EMBL" id="SDU33484.1"/>
    </source>
</evidence>
<dbReference type="InterPro" id="IPR007487">
    <property type="entry name" value="ABC_transpt-TYRBP-like"/>
</dbReference>
<evidence type="ECO:0000313" key="3">
    <source>
        <dbReference type="Proteomes" id="UP000243063"/>
    </source>
</evidence>
<dbReference type="EMBL" id="LT629780">
    <property type="protein sequence ID" value="SDU33484.1"/>
    <property type="molecule type" value="Genomic_DNA"/>
</dbReference>
<dbReference type="Gene3D" id="3.40.50.2300">
    <property type="match status" value="1"/>
</dbReference>
<feature type="chain" id="PRO_5009275894" description="ABC transporter substrate binding protein" evidence="1">
    <location>
        <begin position="24"/>
        <end position="299"/>
    </location>
</feature>
<name>A0A1H2HNQ9_9GAMM</name>
<reference evidence="3" key="1">
    <citation type="submission" date="2016-10" db="EMBL/GenBank/DDBJ databases">
        <authorList>
            <person name="Varghese N."/>
            <person name="Submissions S."/>
        </authorList>
    </citation>
    <scope>NUCLEOTIDE SEQUENCE [LARGE SCALE GENOMIC DNA]</scope>
    <source>
        <strain evidence="3">CCTCC 2012022</strain>
    </source>
</reference>
<protein>
    <recommendedName>
        <fullName evidence="4">ABC transporter substrate binding protein</fullName>
    </recommendedName>
</protein>
<dbReference type="AlphaFoldDB" id="A0A1H2HNQ9"/>
<sequence>MTSRLLRACLLAGALGWSLAGGASEILIAASHDSPALQRFVAALQQRRPDERVRLLPSHERTTPDALPADARLILLGADLLDWRLGHAAGPPTLILQISRLQAQQRLGEQRPPQLTLLWSDPPPARQLQLIRRLLPQARRVGVLYSAHSVVLADELRRMTAPPGLTLEFQYWPDTGDSQPLNRLLDSSDVLLGLDDPTLYNPSSIKGILLASYGRKQALIGPTAAFIRAGSLSSTYSDQQDWLASLDALLDRAPRHWPRAAYPAHFKVLSNPQVARSLGIELDDDERQAERLRQGEPQP</sequence>
<dbReference type="Proteomes" id="UP000243063">
    <property type="component" value="Chromosome I"/>
</dbReference>
<accession>A0A1H2HNQ9</accession>
<proteinExistence type="predicted"/>
<dbReference type="PANTHER" id="PTHR35271:SF1">
    <property type="entry name" value="ABC TRANSPORTER, SUBSTRATE-BINDING LIPOPROTEIN"/>
    <property type="match status" value="1"/>
</dbReference>
<evidence type="ECO:0008006" key="4">
    <source>
        <dbReference type="Google" id="ProtNLM"/>
    </source>
</evidence>
<dbReference type="STRING" id="1245526.SAMN05216580_2433"/>
<evidence type="ECO:0000256" key="1">
    <source>
        <dbReference type="SAM" id="SignalP"/>
    </source>
</evidence>
<keyword evidence="1" id="KW-0732">Signal</keyword>
<gene>
    <name evidence="2" type="ORF">SAMN05216580_2433</name>
</gene>
<feature type="signal peptide" evidence="1">
    <location>
        <begin position="1"/>
        <end position="23"/>
    </location>
</feature>